<keyword evidence="1" id="KW-0472">Membrane</keyword>
<feature type="transmembrane region" description="Helical" evidence="1">
    <location>
        <begin position="139"/>
        <end position="161"/>
    </location>
</feature>
<feature type="transmembrane region" description="Helical" evidence="1">
    <location>
        <begin position="198"/>
        <end position="216"/>
    </location>
</feature>
<evidence type="ECO:0000313" key="2">
    <source>
        <dbReference type="EMBL" id="AHN16602.1"/>
    </source>
</evidence>
<dbReference type="Gene3D" id="3.40.50.11600">
    <property type="match status" value="1"/>
</dbReference>
<dbReference type="AlphaFoldDB" id="X2G8Q8"/>
<reference evidence="2" key="1">
    <citation type="journal article" date="2014" name="Environ. Microbiol. Rep.">
        <title>Detection of a key Hg methylation gene, hgcA, in wetland soils.</title>
        <authorList>
            <person name="Schaefer J.K."/>
            <person name="Kronberg R.-M."/>
            <person name="Morel F.M."/>
            <person name="Skyllberg U."/>
        </authorList>
    </citation>
    <scope>NUCLEOTIDE SEQUENCE</scope>
</reference>
<accession>X2G8Q8</accession>
<organism evidence="2">
    <name type="scientific">bacterium enrichment culture clone B2_SO4-11</name>
    <dbReference type="NCBI Taxonomy" id="1477892"/>
    <lineage>
        <taxon>Bacteria</taxon>
        <taxon>environmental samples</taxon>
    </lineage>
</organism>
<proteinExistence type="predicted"/>
<name>X2G8Q8_9BACT</name>
<sequence>GINVWCAAGKKTFGTDELVRRIFETHLADYVDHETIILPQLGAAGVAAHKVRQLTGYRVVWGPVRSRDLRTFIEAGNKAAPEMRAVTFTFAERMALSPMEVVPSLAFALYAIPALLVLAVLGASVAARGFAPQAAIMSLLPAIMMFALAVLGGAVAVPALLPWLPGRAFTIKGAVAGAALALLALMALPGMFGMQSPWQWAAAILAVSAAASYVGVNFTGCTPYT</sequence>
<feature type="transmembrane region" description="Helical" evidence="1">
    <location>
        <begin position="173"/>
        <end position="192"/>
    </location>
</feature>
<gene>
    <name evidence="2" type="primary">hgcA</name>
</gene>
<feature type="non-terminal residue" evidence="2">
    <location>
        <position position="225"/>
    </location>
</feature>
<protein>
    <submittedName>
        <fullName evidence="2">HgcA</fullName>
    </submittedName>
</protein>
<feature type="non-terminal residue" evidence="2">
    <location>
        <position position="1"/>
    </location>
</feature>
<evidence type="ECO:0000256" key="1">
    <source>
        <dbReference type="SAM" id="Phobius"/>
    </source>
</evidence>
<keyword evidence="1" id="KW-1133">Transmembrane helix</keyword>
<keyword evidence="1" id="KW-0812">Transmembrane</keyword>
<dbReference type="EMBL" id="KJ021086">
    <property type="protein sequence ID" value="AHN16602.1"/>
    <property type="molecule type" value="Genomic_DNA"/>
</dbReference>
<feature type="transmembrane region" description="Helical" evidence="1">
    <location>
        <begin position="101"/>
        <end position="127"/>
    </location>
</feature>